<dbReference type="Proteomes" id="UP000319976">
    <property type="component" value="Chromosome"/>
</dbReference>
<feature type="transmembrane region" description="Helical" evidence="1">
    <location>
        <begin position="12"/>
        <end position="40"/>
    </location>
</feature>
<evidence type="ECO:0000313" key="2">
    <source>
        <dbReference type="EMBL" id="QDT64116.1"/>
    </source>
</evidence>
<dbReference type="RefSeq" id="WP_145261012.1">
    <property type="nucleotide sequence ID" value="NZ_CP036316.1"/>
</dbReference>
<reference evidence="2 3" key="1">
    <citation type="submission" date="2019-02" db="EMBL/GenBank/DDBJ databases">
        <title>Deep-cultivation of Planctomycetes and their phenomic and genomic characterization uncovers novel biology.</title>
        <authorList>
            <person name="Wiegand S."/>
            <person name="Jogler M."/>
            <person name="Boedeker C."/>
            <person name="Pinto D."/>
            <person name="Vollmers J."/>
            <person name="Rivas-Marin E."/>
            <person name="Kohn T."/>
            <person name="Peeters S.H."/>
            <person name="Heuer A."/>
            <person name="Rast P."/>
            <person name="Oberbeckmann S."/>
            <person name="Bunk B."/>
            <person name="Jeske O."/>
            <person name="Meyerdierks A."/>
            <person name="Storesund J.E."/>
            <person name="Kallscheuer N."/>
            <person name="Luecker S."/>
            <person name="Lage O.M."/>
            <person name="Pohl T."/>
            <person name="Merkel B.J."/>
            <person name="Hornburger P."/>
            <person name="Mueller R.-W."/>
            <person name="Bruemmer F."/>
            <person name="Labrenz M."/>
            <person name="Spormann A.M."/>
            <person name="Op den Camp H."/>
            <person name="Overmann J."/>
            <person name="Amann R."/>
            <person name="Jetten M.S.M."/>
            <person name="Mascher T."/>
            <person name="Medema M.H."/>
            <person name="Devos D.P."/>
            <person name="Kaster A.-K."/>
            <person name="Ovreas L."/>
            <person name="Rohde M."/>
            <person name="Galperin M.Y."/>
            <person name="Jogler C."/>
        </authorList>
    </citation>
    <scope>NUCLEOTIDE SEQUENCE [LARGE SCALE GENOMIC DNA]</scope>
    <source>
        <strain evidence="2 3">V22</strain>
    </source>
</reference>
<keyword evidence="1" id="KW-0812">Transmembrane</keyword>
<dbReference type="KEGG" id="chya:V22_13470"/>
<accession>A0A517T6W3</accession>
<dbReference type="EMBL" id="CP036316">
    <property type="protein sequence ID" value="QDT64116.1"/>
    <property type="molecule type" value="Genomic_DNA"/>
</dbReference>
<evidence type="ECO:0000313" key="3">
    <source>
        <dbReference type="Proteomes" id="UP000319976"/>
    </source>
</evidence>
<gene>
    <name evidence="2" type="ORF">V22_13470</name>
</gene>
<sequence>MHDFPDQRERPSLIPILLGLGFSILLFLGGSATGFGHLIYSLAISGKPAGSYVLQVDEPVEFELTEDMNPIYLSVSVSVEVPTGQFITKRATYECQLSREGEEVWSGQAGASVDDEMSQTSQWDGKRPVHTSSRMLPVLNVPSDGSYQFVMSEFDEPDLKVTKLELHVRRNVTPLEVPILVGGFVCMFLGILGIVLFGIKAAFQSTR</sequence>
<name>A0A517T6W3_9PLAN</name>
<protein>
    <submittedName>
        <fullName evidence="2">Uncharacterized protein</fullName>
    </submittedName>
</protein>
<keyword evidence="3" id="KW-1185">Reference proteome</keyword>
<dbReference type="AlphaFoldDB" id="A0A517T6W3"/>
<feature type="transmembrane region" description="Helical" evidence="1">
    <location>
        <begin position="179"/>
        <end position="203"/>
    </location>
</feature>
<proteinExistence type="predicted"/>
<keyword evidence="1" id="KW-1133">Transmembrane helix</keyword>
<organism evidence="2 3">
    <name type="scientific">Calycomorphotria hydatis</name>
    <dbReference type="NCBI Taxonomy" id="2528027"/>
    <lineage>
        <taxon>Bacteria</taxon>
        <taxon>Pseudomonadati</taxon>
        <taxon>Planctomycetota</taxon>
        <taxon>Planctomycetia</taxon>
        <taxon>Planctomycetales</taxon>
        <taxon>Planctomycetaceae</taxon>
        <taxon>Calycomorphotria</taxon>
    </lineage>
</organism>
<keyword evidence="1" id="KW-0472">Membrane</keyword>
<evidence type="ECO:0000256" key="1">
    <source>
        <dbReference type="SAM" id="Phobius"/>
    </source>
</evidence>